<dbReference type="SMART" id="SM00409">
    <property type="entry name" value="IG"/>
    <property type="match status" value="1"/>
</dbReference>
<dbReference type="PANTHER" id="PTHR23267">
    <property type="entry name" value="IMMUNOGLOBULIN LIGHT CHAIN"/>
    <property type="match status" value="1"/>
</dbReference>
<keyword evidence="4" id="KW-1185">Reference proteome</keyword>
<dbReference type="InterPro" id="IPR050150">
    <property type="entry name" value="IgV_Light_Chain"/>
</dbReference>
<feature type="signal peptide" evidence="1">
    <location>
        <begin position="1"/>
        <end position="20"/>
    </location>
</feature>
<keyword evidence="1" id="KW-0732">Signal</keyword>
<proteinExistence type="predicted"/>
<dbReference type="InterPro" id="IPR013106">
    <property type="entry name" value="Ig_V-set"/>
</dbReference>
<sequence length="122" mass="13208">MRFPVQLLGLLVLWIPGSSGEVVLTQTPASLAVTLGQPVSMSCRASQSLLTNYLSWYQQKPGQSPRLLIYWASTLVSGVPDRFSGSGSGTDFTLTISRVEAEDVGVYYCQQALQSPPTVIKL</sequence>
<reference evidence="3" key="3">
    <citation type="submission" date="2025-09" db="UniProtKB">
        <authorList>
            <consortium name="Ensembl"/>
        </authorList>
    </citation>
    <scope>IDENTIFICATION</scope>
</reference>
<dbReference type="OMA" id="CMQHIEF"/>
<dbReference type="InterPro" id="IPR007110">
    <property type="entry name" value="Ig-like_dom"/>
</dbReference>
<reference evidence="3 4" key="1">
    <citation type="submission" date="2019-05" db="EMBL/GenBank/DDBJ databases">
        <title>A Chromosome-scale Meerkat (S. suricatta) Genome Assembly.</title>
        <authorList>
            <person name="Dudchenko O."/>
            <person name="Lieberman Aiden E."/>
            <person name="Tung J."/>
            <person name="Barreiro L.B."/>
            <person name="Clutton-Brock T.H."/>
        </authorList>
    </citation>
    <scope>NUCLEOTIDE SEQUENCE [LARGE SCALE GENOMIC DNA]</scope>
</reference>
<organism evidence="3 4">
    <name type="scientific">Suricata suricatta</name>
    <name type="common">Meerkat</name>
    <dbReference type="NCBI Taxonomy" id="37032"/>
    <lineage>
        <taxon>Eukaryota</taxon>
        <taxon>Metazoa</taxon>
        <taxon>Chordata</taxon>
        <taxon>Craniata</taxon>
        <taxon>Vertebrata</taxon>
        <taxon>Euteleostomi</taxon>
        <taxon>Mammalia</taxon>
        <taxon>Eutheria</taxon>
        <taxon>Laurasiatheria</taxon>
        <taxon>Carnivora</taxon>
        <taxon>Feliformia</taxon>
        <taxon>Herpestidae</taxon>
        <taxon>Suricata</taxon>
    </lineage>
</organism>
<feature type="domain" description="Ig-like" evidence="2">
    <location>
        <begin position="16"/>
        <end position="110"/>
    </location>
</feature>
<protein>
    <recommendedName>
        <fullName evidence="2">Ig-like domain-containing protein</fullName>
    </recommendedName>
</protein>
<dbReference type="Proteomes" id="UP000472268">
    <property type="component" value="Chromosome 4"/>
</dbReference>
<dbReference type="CDD" id="cd04980">
    <property type="entry name" value="IgV_L_kappa"/>
    <property type="match status" value="1"/>
</dbReference>
<evidence type="ECO:0000256" key="1">
    <source>
        <dbReference type="SAM" id="SignalP"/>
    </source>
</evidence>
<feature type="chain" id="PRO_5025651984" description="Ig-like domain-containing protein" evidence="1">
    <location>
        <begin position="21"/>
        <end position="122"/>
    </location>
</feature>
<dbReference type="PROSITE" id="PS50835">
    <property type="entry name" value="IG_LIKE"/>
    <property type="match status" value="1"/>
</dbReference>
<dbReference type="Gene3D" id="2.60.40.10">
    <property type="entry name" value="Immunoglobulins"/>
    <property type="match status" value="1"/>
</dbReference>
<dbReference type="Pfam" id="PF07686">
    <property type="entry name" value="V-set"/>
    <property type="match status" value="1"/>
</dbReference>
<evidence type="ECO:0000313" key="3">
    <source>
        <dbReference type="Ensembl" id="ENSSSUP00005001286.1"/>
    </source>
</evidence>
<dbReference type="AlphaFoldDB" id="A0A673SXD0"/>
<dbReference type="FunFam" id="2.60.40.10:FF:001230">
    <property type="entry name" value="Immunoglobulin kappa variable 8-16"/>
    <property type="match status" value="1"/>
</dbReference>
<dbReference type="SMART" id="SM00406">
    <property type="entry name" value="IGv"/>
    <property type="match status" value="1"/>
</dbReference>
<accession>A0A673SXD0</accession>
<dbReference type="Ensembl" id="ENSSSUT00005001514.1">
    <property type="protein sequence ID" value="ENSSSUP00005001286.1"/>
    <property type="gene ID" value="ENSSSUG00005000878.1"/>
</dbReference>
<name>A0A673SXD0_SURSU</name>
<dbReference type="InterPro" id="IPR003599">
    <property type="entry name" value="Ig_sub"/>
</dbReference>
<dbReference type="InterPro" id="IPR013783">
    <property type="entry name" value="Ig-like_fold"/>
</dbReference>
<reference evidence="3" key="2">
    <citation type="submission" date="2025-08" db="UniProtKB">
        <authorList>
            <consortium name="Ensembl"/>
        </authorList>
    </citation>
    <scope>IDENTIFICATION</scope>
</reference>
<evidence type="ECO:0000313" key="4">
    <source>
        <dbReference type="Proteomes" id="UP000472268"/>
    </source>
</evidence>
<dbReference type="SUPFAM" id="SSF48726">
    <property type="entry name" value="Immunoglobulin"/>
    <property type="match status" value="1"/>
</dbReference>
<dbReference type="InterPro" id="IPR036179">
    <property type="entry name" value="Ig-like_dom_sf"/>
</dbReference>
<evidence type="ECO:0000259" key="2">
    <source>
        <dbReference type="PROSITE" id="PS50835"/>
    </source>
</evidence>